<feature type="region of interest" description="Disordered" evidence="1">
    <location>
        <begin position="106"/>
        <end position="153"/>
    </location>
</feature>
<evidence type="ECO:0000256" key="1">
    <source>
        <dbReference type="SAM" id="MobiDB-lite"/>
    </source>
</evidence>
<name>A0A0C3PWH2_PHLG1</name>
<gene>
    <name evidence="2" type="ORF">PHLGIDRAFT_504598</name>
</gene>
<feature type="compositionally biased region" description="Low complexity" evidence="1">
    <location>
        <begin position="111"/>
        <end position="125"/>
    </location>
</feature>
<dbReference type="AlphaFoldDB" id="A0A0C3PWH2"/>
<feature type="compositionally biased region" description="Basic and acidic residues" evidence="1">
    <location>
        <begin position="1"/>
        <end position="15"/>
    </location>
</feature>
<dbReference type="Proteomes" id="UP000053257">
    <property type="component" value="Unassembled WGS sequence"/>
</dbReference>
<sequence>MSHVKETASAPRRDSQAAAAACLPLPTHHGDASTRASHFGTGHRLGDEKENATATTAVAMSSGAVPPQNELKRTRNRYEDDDTYATVDIGYFNHKDRSARRAVAKGARIGSAKQPSAKRAAAAPRHVSVQKEPENTNATPKGKDHARPLPRAADEKAVAEKFALVFMPESLDEAKCLYNRYEIPQSVVDGGVRAIVRYIKKADNTIVKGAYDFSRDLTFLDASDDAEDGPAAAAQTPPGEEPEVHIKSHFRVRGLTRAQVAAIEREHSQNILRQLYQAAVTQLQMRFLKQAKLGPWLPPHPQAIPRAPAYPVRSQTNHLGAYYGQQAQTTAMNRLPHPQQYRLDPQNPYGVLPRAAPTWQQQQHQAVRSQYQRYNQAPVQAREAYPMMQPLRVGYITQGHSVATHDATMQCQGPAHAANHAGLMANVNANYFRDDNNAASF</sequence>
<organism evidence="2 3">
    <name type="scientific">Phlebiopsis gigantea (strain 11061_1 CR5-6)</name>
    <name type="common">White-rot fungus</name>
    <name type="synonym">Peniophora gigantea</name>
    <dbReference type="NCBI Taxonomy" id="745531"/>
    <lineage>
        <taxon>Eukaryota</taxon>
        <taxon>Fungi</taxon>
        <taxon>Dikarya</taxon>
        <taxon>Basidiomycota</taxon>
        <taxon>Agaricomycotina</taxon>
        <taxon>Agaricomycetes</taxon>
        <taxon>Polyporales</taxon>
        <taxon>Phanerochaetaceae</taxon>
        <taxon>Phlebiopsis</taxon>
    </lineage>
</organism>
<dbReference type="HOGENOM" id="CLU_621286_0_0_1"/>
<evidence type="ECO:0000313" key="2">
    <source>
        <dbReference type="EMBL" id="KIP12333.1"/>
    </source>
</evidence>
<proteinExistence type="predicted"/>
<feature type="compositionally biased region" description="Basic and acidic residues" evidence="1">
    <location>
        <begin position="141"/>
        <end position="153"/>
    </location>
</feature>
<accession>A0A0C3PWH2</accession>
<feature type="region of interest" description="Disordered" evidence="1">
    <location>
        <begin position="222"/>
        <end position="241"/>
    </location>
</feature>
<reference evidence="2 3" key="1">
    <citation type="journal article" date="2014" name="PLoS Genet.">
        <title>Analysis of the Phlebiopsis gigantea genome, transcriptome and secretome provides insight into its pioneer colonization strategies of wood.</title>
        <authorList>
            <person name="Hori C."/>
            <person name="Ishida T."/>
            <person name="Igarashi K."/>
            <person name="Samejima M."/>
            <person name="Suzuki H."/>
            <person name="Master E."/>
            <person name="Ferreira P."/>
            <person name="Ruiz-Duenas F.J."/>
            <person name="Held B."/>
            <person name="Canessa P."/>
            <person name="Larrondo L.F."/>
            <person name="Schmoll M."/>
            <person name="Druzhinina I.S."/>
            <person name="Kubicek C.P."/>
            <person name="Gaskell J.A."/>
            <person name="Kersten P."/>
            <person name="St John F."/>
            <person name="Glasner J."/>
            <person name="Sabat G."/>
            <person name="Splinter BonDurant S."/>
            <person name="Syed K."/>
            <person name="Yadav J."/>
            <person name="Mgbeahuruike A.C."/>
            <person name="Kovalchuk A."/>
            <person name="Asiegbu F.O."/>
            <person name="Lackner G."/>
            <person name="Hoffmeister D."/>
            <person name="Rencoret J."/>
            <person name="Gutierrez A."/>
            <person name="Sun H."/>
            <person name="Lindquist E."/>
            <person name="Barry K."/>
            <person name="Riley R."/>
            <person name="Grigoriev I.V."/>
            <person name="Henrissat B."/>
            <person name="Kues U."/>
            <person name="Berka R.M."/>
            <person name="Martinez A.T."/>
            <person name="Covert S.F."/>
            <person name="Blanchette R.A."/>
            <person name="Cullen D."/>
        </authorList>
    </citation>
    <scope>NUCLEOTIDE SEQUENCE [LARGE SCALE GENOMIC DNA]</scope>
    <source>
        <strain evidence="2 3">11061_1 CR5-6</strain>
    </source>
</reference>
<keyword evidence="3" id="KW-1185">Reference proteome</keyword>
<dbReference type="EMBL" id="KN840440">
    <property type="protein sequence ID" value="KIP12333.1"/>
    <property type="molecule type" value="Genomic_DNA"/>
</dbReference>
<feature type="region of interest" description="Disordered" evidence="1">
    <location>
        <begin position="1"/>
        <end position="49"/>
    </location>
</feature>
<protein>
    <submittedName>
        <fullName evidence="2">Uncharacterized protein</fullName>
    </submittedName>
</protein>
<evidence type="ECO:0000313" key="3">
    <source>
        <dbReference type="Proteomes" id="UP000053257"/>
    </source>
</evidence>